<gene>
    <name evidence="2" type="ORF">H8S37_00530</name>
</gene>
<feature type="transmembrane region" description="Helical" evidence="1">
    <location>
        <begin position="147"/>
        <end position="169"/>
    </location>
</feature>
<dbReference type="PANTHER" id="PTHR37305:SF1">
    <property type="entry name" value="MEMBRANE PROTEIN"/>
    <property type="match status" value="1"/>
</dbReference>
<proteinExistence type="predicted"/>
<dbReference type="AlphaFoldDB" id="A0A923RNI8"/>
<evidence type="ECO:0000313" key="3">
    <source>
        <dbReference type="Proteomes" id="UP000652477"/>
    </source>
</evidence>
<dbReference type="GO" id="GO:0140359">
    <property type="term" value="F:ABC-type transporter activity"/>
    <property type="evidence" value="ECO:0007669"/>
    <property type="project" value="InterPro"/>
</dbReference>
<feature type="transmembrane region" description="Helical" evidence="1">
    <location>
        <begin position="74"/>
        <end position="92"/>
    </location>
</feature>
<organism evidence="2 3">
    <name type="scientific">Mediterraneibacter hominis</name>
    <dbReference type="NCBI Taxonomy" id="2763054"/>
    <lineage>
        <taxon>Bacteria</taxon>
        <taxon>Bacillati</taxon>
        <taxon>Bacillota</taxon>
        <taxon>Clostridia</taxon>
        <taxon>Lachnospirales</taxon>
        <taxon>Lachnospiraceae</taxon>
        <taxon>Mediterraneibacter</taxon>
    </lineage>
</organism>
<reference evidence="2" key="1">
    <citation type="submission" date="2020-08" db="EMBL/GenBank/DDBJ databases">
        <title>Genome public.</title>
        <authorList>
            <person name="Liu C."/>
            <person name="Sun Q."/>
        </authorList>
    </citation>
    <scope>NUCLEOTIDE SEQUENCE</scope>
    <source>
        <strain evidence="2">NSJ-55</strain>
    </source>
</reference>
<feature type="transmembrane region" description="Helical" evidence="1">
    <location>
        <begin position="228"/>
        <end position="250"/>
    </location>
</feature>
<comment type="caution">
    <text evidence="2">The sequence shown here is derived from an EMBL/GenBank/DDBJ whole genome shotgun (WGS) entry which is preliminary data.</text>
</comment>
<dbReference type="RefSeq" id="WP_186874115.1">
    <property type="nucleotide sequence ID" value="NZ_JACOPF010000001.1"/>
</dbReference>
<sequence length="255" mass="28197">MKGYTAFVKKEWIESIRTYRFLILGMVFLLLACLSPISARYMPEIIHAFMPSGMEMKLADPVAADAWLQFFKNFSQIGFFVTVILYSTVMSNEYTRGTLIPVLAKGLPRKYVILAKFTCACLSVTALYLICAGICAAYTWFFWGEAVYIEGVFAALLGMWLFSVLLLSMVMLGSVLFHSSYGCLLFTGGAVVIQMIAGMIPKATKFLPVGLITDSTEILNGHIQTGTIAWQMGITVLAALLLLVASVLVFDRKKL</sequence>
<dbReference type="EMBL" id="JACOPF010000001">
    <property type="protein sequence ID" value="MBC5687421.1"/>
    <property type="molecule type" value="Genomic_DNA"/>
</dbReference>
<feature type="transmembrane region" description="Helical" evidence="1">
    <location>
        <begin position="21"/>
        <end position="42"/>
    </location>
</feature>
<protein>
    <submittedName>
        <fullName evidence="2">ABC transporter permease subunit</fullName>
    </submittedName>
</protein>
<keyword evidence="3" id="KW-1185">Reference proteome</keyword>
<dbReference type="PROSITE" id="PS51257">
    <property type="entry name" value="PROKAR_LIPOPROTEIN"/>
    <property type="match status" value="1"/>
</dbReference>
<keyword evidence="1" id="KW-0472">Membrane</keyword>
<feature type="transmembrane region" description="Helical" evidence="1">
    <location>
        <begin position="181"/>
        <end position="200"/>
    </location>
</feature>
<keyword evidence="1" id="KW-0812">Transmembrane</keyword>
<name>A0A923RNI8_9FIRM</name>
<evidence type="ECO:0000313" key="2">
    <source>
        <dbReference type="EMBL" id="MBC5687421.1"/>
    </source>
</evidence>
<dbReference type="PANTHER" id="PTHR37305">
    <property type="entry name" value="INTEGRAL MEMBRANE PROTEIN-RELATED"/>
    <property type="match status" value="1"/>
</dbReference>
<feature type="transmembrane region" description="Helical" evidence="1">
    <location>
        <begin position="113"/>
        <end position="141"/>
    </location>
</feature>
<evidence type="ECO:0000256" key="1">
    <source>
        <dbReference type="SAM" id="Phobius"/>
    </source>
</evidence>
<keyword evidence="1" id="KW-1133">Transmembrane helix</keyword>
<dbReference type="GO" id="GO:0005886">
    <property type="term" value="C:plasma membrane"/>
    <property type="evidence" value="ECO:0007669"/>
    <property type="project" value="UniProtKB-SubCell"/>
</dbReference>
<accession>A0A923RNI8</accession>
<dbReference type="Proteomes" id="UP000652477">
    <property type="component" value="Unassembled WGS sequence"/>
</dbReference>